<proteinExistence type="predicted"/>
<dbReference type="AlphaFoldDB" id="A0A0D6P8U8"/>
<keyword evidence="3" id="KW-1185">Reference proteome</keyword>
<dbReference type="PIRSF" id="PIRSF018297">
    <property type="entry name" value="Doc"/>
    <property type="match status" value="1"/>
</dbReference>
<sequence length="124" mass="13400">MTLWLGRATILAIHDEQLAEHGGAPGLRDPGLLDSALARPLNAAAYGDPDIAELAALYALGIVRNHPFIDGNKRTAYVALETFIRLNGLRFPVTDAMAVVVFIDLAAGETSDEEFTVWVRENIA</sequence>
<gene>
    <name evidence="2" type="ORF">Asru_0278_06</name>
</gene>
<dbReference type="InterPro" id="IPR053737">
    <property type="entry name" value="Type_II_TA_Toxin"/>
</dbReference>
<dbReference type="InterPro" id="IPR006440">
    <property type="entry name" value="Doc"/>
</dbReference>
<dbReference type="Proteomes" id="UP000032680">
    <property type="component" value="Unassembled WGS sequence"/>
</dbReference>
<dbReference type="Gene3D" id="1.20.120.1870">
    <property type="entry name" value="Fic/DOC protein, Fido domain"/>
    <property type="match status" value="1"/>
</dbReference>
<name>A0A0D6P8U8_9PROT</name>
<feature type="domain" description="Fido" evidence="1">
    <location>
        <begin position="5"/>
        <end position="121"/>
    </location>
</feature>
<dbReference type="NCBIfam" id="TIGR01550">
    <property type="entry name" value="DOC_P1"/>
    <property type="match status" value="1"/>
</dbReference>
<dbReference type="OrthoDB" id="9802752at2"/>
<comment type="caution">
    <text evidence="2">The sequence shown here is derived from an EMBL/GenBank/DDBJ whole genome shotgun (WGS) entry which is preliminary data.</text>
</comment>
<dbReference type="PROSITE" id="PS51459">
    <property type="entry name" value="FIDO"/>
    <property type="match status" value="1"/>
</dbReference>
<dbReference type="Pfam" id="PF02661">
    <property type="entry name" value="Fic"/>
    <property type="match status" value="1"/>
</dbReference>
<dbReference type="InterPro" id="IPR003812">
    <property type="entry name" value="Fido"/>
</dbReference>
<dbReference type="EMBL" id="BANB01000278">
    <property type="protein sequence ID" value="GAN77289.1"/>
    <property type="molecule type" value="Genomic_DNA"/>
</dbReference>
<evidence type="ECO:0000259" key="1">
    <source>
        <dbReference type="PROSITE" id="PS51459"/>
    </source>
</evidence>
<protein>
    <submittedName>
        <fullName evidence="2">Death-on-curing protein</fullName>
    </submittedName>
</protein>
<dbReference type="InterPro" id="IPR036597">
    <property type="entry name" value="Fido-like_dom_sf"/>
</dbReference>
<dbReference type="GO" id="GO:0016301">
    <property type="term" value="F:kinase activity"/>
    <property type="evidence" value="ECO:0007669"/>
    <property type="project" value="InterPro"/>
</dbReference>
<organism evidence="2 3">
    <name type="scientific">Acidisphaera rubrifaciens HS-AP3</name>
    <dbReference type="NCBI Taxonomy" id="1231350"/>
    <lineage>
        <taxon>Bacteria</taxon>
        <taxon>Pseudomonadati</taxon>
        <taxon>Pseudomonadota</taxon>
        <taxon>Alphaproteobacteria</taxon>
        <taxon>Acetobacterales</taxon>
        <taxon>Acetobacteraceae</taxon>
        <taxon>Acidisphaera</taxon>
    </lineage>
</organism>
<reference evidence="2 3" key="1">
    <citation type="submission" date="2012-11" db="EMBL/GenBank/DDBJ databases">
        <title>Whole genome sequence of Acidisphaera rubrifaciens HS-AP3.</title>
        <authorList>
            <person name="Azuma Y."/>
            <person name="Higashiura N."/>
            <person name="Hirakawa H."/>
            <person name="Matsushita K."/>
        </authorList>
    </citation>
    <scope>NUCLEOTIDE SEQUENCE [LARGE SCALE GENOMIC DNA]</scope>
    <source>
        <strain evidence="2 3">HS-AP3</strain>
    </source>
</reference>
<evidence type="ECO:0000313" key="2">
    <source>
        <dbReference type="EMBL" id="GAN77289.1"/>
    </source>
</evidence>
<evidence type="ECO:0000313" key="3">
    <source>
        <dbReference type="Proteomes" id="UP000032680"/>
    </source>
</evidence>
<dbReference type="PANTHER" id="PTHR39426:SF1">
    <property type="entry name" value="HOMOLOGY TO DEATH-ON-CURING PROTEIN OF PHAGE P1"/>
    <property type="match status" value="1"/>
</dbReference>
<dbReference type="PANTHER" id="PTHR39426">
    <property type="entry name" value="HOMOLOGY TO DEATH-ON-CURING PROTEIN OF PHAGE P1"/>
    <property type="match status" value="1"/>
</dbReference>
<dbReference type="SUPFAM" id="SSF140931">
    <property type="entry name" value="Fic-like"/>
    <property type="match status" value="1"/>
</dbReference>
<accession>A0A0D6P8U8</accession>
<dbReference type="RefSeq" id="WP_048861312.1">
    <property type="nucleotide sequence ID" value="NZ_BANB01000278.1"/>
</dbReference>